<organism evidence="1">
    <name type="scientific">marine sediment metagenome</name>
    <dbReference type="NCBI Taxonomy" id="412755"/>
    <lineage>
        <taxon>unclassified sequences</taxon>
        <taxon>metagenomes</taxon>
        <taxon>ecological metagenomes</taxon>
    </lineage>
</organism>
<dbReference type="AlphaFoldDB" id="X1EG88"/>
<reference evidence="1" key="1">
    <citation type="journal article" date="2014" name="Front. Microbiol.">
        <title>High frequency of phylogenetically diverse reductive dehalogenase-homologous genes in deep subseafloor sedimentary metagenomes.</title>
        <authorList>
            <person name="Kawai M."/>
            <person name="Futagami T."/>
            <person name="Toyoda A."/>
            <person name="Takaki Y."/>
            <person name="Nishi S."/>
            <person name="Hori S."/>
            <person name="Arai W."/>
            <person name="Tsubouchi T."/>
            <person name="Morono Y."/>
            <person name="Uchiyama I."/>
            <person name="Ito T."/>
            <person name="Fujiyama A."/>
            <person name="Inagaki F."/>
            <person name="Takami H."/>
        </authorList>
    </citation>
    <scope>NUCLEOTIDE SEQUENCE</scope>
    <source>
        <strain evidence="1">Expedition CK06-06</strain>
    </source>
</reference>
<name>X1EG88_9ZZZZ</name>
<evidence type="ECO:0000313" key="1">
    <source>
        <dbReference type="EMBL" id="GAH31612.1"/>
    </source>
</evidence>
<comment type="caution">
    <text evidence="1">The sequence shown here is derived from an EMBL/GenBank/DDBJ whole genome shotgun (WGS) entry which is preliminary data.</text>
</comment>
<gene>
    <name evidence="1" type="ORF">S03H2_21623</name>
</gene>
<proteinExistence type="predicted"/>
<feature type="non-terminal residue" evidence="1">
    <location>
        <position position="155"/>
    </location>
</feature>
<sequence>MIYSEEIQKLTREVKEYALSHGAELVGIITAESIDATPGHWIGWTVQADTQKTEDYMDNPESIVVLGYQVWDDIHELAFPGKRERQPIYIKMRLYARRVLRFIQRQGYNAVVYPHLLSQKRMAQLAGIGSFGKNSLIINPKYGPWFRLHSVLTDA</sequence>
<dbReference type="PANTHER" id="PTHR42827">
    <property type="entry name" value="IRON-SULFUR CLUSTER-BINDING PROTEIN-RELATED"/>
    <property type="match status" value="1"/>
</dbReference>
<protein>
    <submittedName>
        <fullName evidence="1">Uncharacterized protein</fullName>
    </submittedName>
</protein>
<accession>X1EG88</accession>
<dbReference type="EMBL" id="BARU01011539">
    <property type="protein sequence ID" value="GAH31612.1"/>
    <property type="molecule type" value="Genomic_DNA"/>
</dbReference>
<dbReference type="PANTHER" id="PTHR42827:SF1">
    <property type="entry name" value="IRON-SULFUR CLUSTER-BINDING PROTEIN"/>
    <property type="match status" value="1"/>
</dbReference>